<gene>
    <name evidence="1" type="primary">p143</name>
    <name evidence="1" type="ORF">HynVgp059</name>
</gene>
<keyword evidence="1" id="KW-0378">Hydrolase</keyword>
<accession>Q2NNX4</accession>
<protein>
    <submittedName>
        <fullName evidence="1">Helicase/P143</fullName>
    </submittedName>
</protein>
<dbReference type="KEGG" id="vg:3890499"/>
<organism evidence="1 2">
    <name type="scientific">Hyphantria cunea nuclear polyhedrosis virus</name>
    <name type="common">HcNPV</name>
    <dbReference type="NCBI Taxonomy" id="28288"/>
    <lineage>
        <taxon>Viruses</taxon>
        <taxon>Viruses incertae sedis</taxon>
        <taxon>Naldaviricetes</taxon>
        <taxon>Lefavirales</taxon>
        <taxon>Baculoviridae</taxon>
        <taxon>Alphabaculovirus</taxon>
        <taxon>Alphabaculovirus hycuneae</taxon>
    </lineage>
</organism>
<dbReference type="InterPro" id="IPR006824">
    <property type="entry name" value="DNA_helicase_Baculovir"/>
</dbReference>
<dbReference type="EMBL" id="AP009046">
    <property type="protein sequence ID" value="BAE72348.1"/>
    <property type="molecule type" value="Genomic_DNA"/>
</dbReference>
<sequence>MNSILSRLFRDVTTDEEYAVNSLRDANRLIIIDTKTGTRRLLEHVSNFRQFLNTIRNDAAGACHAHQRATRLEDEDDDGSSPPLVAKRVSFAGHSLVLENNDFCVFVKPFLLKKHYDVIKNYLKLDRFFKSENSEHTNKCVQVGDYCYWPNWPASQAVSFTGWQLYLYVEFGISVESTIPIIHNKRLGPVDLFVFNPKTFLNIEMSLRTNEVPSIKLFVNGKFDFEKKDCTENCKPVENLFELKMANGATATCKMIANLVNSNKNLFEVIRDNINLEECITTPKYRHIIDVNLTKLRQFSNDCASSVAVAERAFQPPAVTTILSASSENAETIQLEIDLALLKVREGMVKAMAEFNRSDDVALLQTYLKASNFKNFHFLLFNIWKQIVKRDKKSFRETDMKLFFELVCETLFGNERGDALTTALAKCEPFTMRGVSTFNSLCDHWHCFKGVNPYIVLGSYFGAHYFIFLKLSENEAYECDDPWAFTYKNATECQIPLDVLGQAFFIKVENVVTQVTLMFNGEHYQIVKKDDDLYKMIKNNPYKLQNIKFNNWKYMYHTKYGVYNVITDDFYSNCPFLLGTTMPGTFKRPDDPPYLPESVFGHMLATSAEERDILRTYHIAKLCRDVKMVKVNLGTVNLLGDCAACQLDARLRLNDLFRELWNLDDESLVTLALYVNKLKVEDIVHNFKCNACRAGAKQGKCRCVQKIKINRCALKVCLVFDLFVGDPELTQLMWILIFAINKLYVATALMLTDSQLVVENAQFFAKEHAKIAVILHRELHKIEFVDTLMADVCNRDTFMAYVQQAAADEPVPPPDVNNTVAKFYLHYANATNILHKYKNLWWDKIILARDSDTLSSWLTRFYLRVILSKMDVQNYPVAYLTQVVEGYLYFKRYTNFNHASSFMLMHFAASLSVPTDYGRKAVYLPGVPLSGKSTFFELLDFLVLMHKFDDETHTGESKETSDKEVSKLNSQLYTINELKKCSESFFKKHADSSKSDSKSRKYQGLLKYEANYKMLIVNNNPLYVDDYDDGVQNRFLIVYTDHKFVPHEHFSGSVYHHILTKQYPQEPMLVDALKDSVRIFLAHVVKYQREPQTGLVPYKTLLDNDPVHHHNLTRLSVNNSPMYALMYILNIKTAPRSANMTVTEEKMQEMIGHATQHLKSFLHPSFTQYNAAKNINAGTARNFVFDEKILLQQIKDKFKNNYDERSCKFNNLTMALNKLDMNINVPQFKC</sequence>
<keyword evidence="1" id="KW-0547">Nucleotide-binding</keyword>
<dbReference type="GO" id="GO:0019079">
    <property type="term" value="P:viral genome replication"/>
    <property type="evidence" value="ECO:0007669"/>
    <property type="project" value="InterPro"/>
</dbReference>
<dbReference type="GeneID" id="3890499"/>
<dbReference type="RefSeq" id="YP_473247.1">
    <property type="nucleotide sequence ID" value="NC_007767.1"/>
</dbReference>
<dbReference type="Pfam" id="PF04735">
    <property type="entry name" value="Baculo_helicase"/>
    <property type="match status" value="2"/>
</dbReference>
<evidence type="ECO:0000313" key="1">
    <source>
        <dbReference type="EMBL" id="BAE72348.1"/>
    </source>
</evidence>
<name>Q2NNX4_NPVHC</name>
<organismHost>
    <name type="scientific">Lepidoptera</name>
    <name type="common">moths &amp; butterflies</name>
    <dbReference type="NCBI Taxonomy" id="7088"/>
</organismHost>
<keyword evidence="2" id="KW-1185">Reference proteome</keyword>
<dbReference type="GO" id="GO:0003678">
    <property type="term" value="F:DNA helicase activity"/>
    <property type="evidence" value="ECO:0007669"/>
    <property type="project" value="InterPro"/>
</dbReference>
<reference evidence="1 2" key="1">
    <citation type="journal article" date="2002" name="Virus Genes">
        <title>Identification and characterization of Hyphantria cunea nucleopolyhedrovirus homologous repeated regions.</title>
        <authorList>
            <person name="FelipeAlves C.A."/>
            <person name="Ikeda M."/>
            <person name="Kobayashi M."/>
        </authorList>
    </citation>
    <scope>NUCLEOTIDE SEQUENCE [LARGE SCALE GENOMIC DNA]</scope>
</reference>
<dbReference type="Proteomes" id="UP000202376">
    <property type="component" value="Segment"/>
</dbReference>
<evidence type="ECO:0000313" key="2">
    <source>
        <dbReference type="Proteomes" id="UP000202376"/>
    </source>
</evidence>
<reference evidence="1 2" key="3">
    <citation type="journal article" date="2006" name="J. Gen. Virol.">
        <title>Gene organization and complete sequence of the Hyphantria cunea nucleopolyhedrovirus genome.</title>
        <authorList>
            <person name="Ikeda M."/>
            <person name="Shikata M."/>
            <person name="Shirata N."/>
            <person name="Chaeychomsri S."/>
            <person name="Kobayashi M."/>
        </authorList>
    </citation>
    <scope>NUCLEOTIDE SEQUENCE [LARGE SCALE GENOMIC DNA]</scope>
</reference>
<proteinExistence type="predicted"/>
<keyword evidence="1" id="KW-0347">Helicase</keyword>
<keyword evidence="1" id="KW-0067">ATP-binding</keyword>
<reference evidence="1 2" key="2">
    <citation type="journal article" date="2004" name="Virology">
        <title>Identification and functional analysis of Hyphantria cunea nucleopolyhedrovirus iap genes.</title>
        <authorList>
            <person name="Ikeda M."/>
            <person name="Yanagimoto K."/>
            <person name="Kobayashi M."/>
        </authorList>
    </citation>
    <scope>NUCLEOTIDE SEQUENCE [LARGE SCALE GENOMIC DNA]</scope>
</reference>